<reference evidence="3 4" key="1">
    <citation type="submission" date="2018-06" db="EMBL/GenBank/DDBJ databases">
        <title>Comparative genomics reveals the genomic features of Rhizophagus irregularis, R. cerebriforme, R. diaphanum and Gigaspora rosea, and their symbiotic lifestyle signature.</title>
        <authorList>
            <person name="Morin E."/>
            <person name="San Clemente H."/>
            <person name="Chen E.C.H."/>
            <person name="De La Providencia I."/>
            <person name="Hainaut M."/>
            <person name="Kuo A."/>
            <person name="Kohler A."/>
            <person name="Murat C."/>
            <person name="Tang N."/>
            <person name="Roy S."/>
            <person name="Loubradou J."/>
            <person name="Henrissat B."/>
            <person name="Grigoriev I.V."/>
            <person name="Corradi N."/>
            <person name="Roux C."/>
            <person name="Martin F.M."/>
        </authorList>
    </citation>
    <scope>NUCLEOTIDE SEQUENCE [LARGE SCALE GENOMIC DNA]</scope>
    <source>
        <strain evidence="3 4">DAOM 194757</strain>
    </source>
</reference>
<feature type="signal peptide" evidence="2">
    <location>
        <begin position="1"/>
        <end position="17"/>
    </location>
</feature>
<name>A0A397W7P5_9GLOM</name>
<organism evidence="3 4">
    <name type="scientific">Gigaspora rosea</name>
    <dbReference type="NCBI Taxonomy" id="44941"/>
    <lineage>
        <taxon>Eukaryota</taxon>
        <taxon>Fungi</taxon>
        <taxon>Fungi incertae sedis</taxon>
        <taxon>Mucoromycota</taxon>
        <taxon>Glomeromycotina</taxon>
        <taxon>Glomeromycetes</taxon>
        <taxon>Diversisporales</taxon>
        <taxon>Gigasporaceae</taxon>
        <taxon>Gigaspora</taxon>
    </lineage>
</organism>
<evidence type="ECO:0000256" key="1">
    <source>
        <dbReference type="SAM" id="Coils"/>
    </source>
</evidence>
<sequence length="166" mass="18833">MTTGLFSLLIHVSFVLANEFSDSLLLFAVGFEDSSYCVLVTSSIPSACFSLNSSIRTEFGCPRDVPACKLETNIFDCVREFSSSPTRNLKDVLQLPEEEPSLKQIEKKIVKNEERLKGLHTLKEIEKTIEDLHILKEIEKTIKDLPVLKQDIKELKESIEVMKTNK</sequence>
<protein>
    <submittedName>
        <fullName evidence="3">Uncharacterized protein</fullName>
    </submittedName>
</protein>
<gene>
    <name evidence="3" type="ORF">C2G38_2151863</name>
</gene>
<keyword evidence="4" id="KW-1185">Reference proteome</keyword>
<keyword evidence="2" id="KW-0732">Signal</keyword>
<comment type="caution">
    <text evidence="3">The sequence shown here is derived from an EMBL/GenBank/DDBJ whole genome shotgun (WGS) entry which is preliminary data.</text>
</comment>
<accession>A0A397W7P5</accession>
<keyword evidence="1" id="KW-0175">Coiled coil</keyword>
<dbReference type="Proteomes" id="UP000266673">
    <property type="component" value="Unassembled WGS sequence"/>
</dbReference>
<dbReference type="AlphaFoldDB" id="A0A397W7P5"/>
<evidence type="ECO:0000256" key="2">
    <source>
        <dbReference type="SAM" id="SignalP"/>
    </source>
</evidence>
<feature type="coiled-coil region" evidence="1">
    <location>
        <begin position="102"/>
        <end position="165"/>
    </location>
</feature>
<dbReference type="EMBL" id="QKWP01000006">
    <property type="protein sequence ID" value="RIB30735.1"/>
    <property type="molecule type" value="Genomic_DNA"/>
</dbReference>
<evidence type="ECO:0000313" key="4">
    <source>
        <dbReference type="Proteomes" id="UP000266673"/>
    </source>
</evidence>
<evidence type="ECO:0000313" key="3">
    <source>
        <dbReference type="EMBL" id="RIB30735.1"/>
    </source>
</evidence>
<feature type="chain" id="PRO_5017318647" evidence="2">
    <location>
        <begin position="18"/>
        <end position="166"/>
    </location>
</feature>
<proteinExistence type="predicted"/>